<dbReference type="AlphaFoldDB" id="A0ABD1GPY5"/>
<evidence type="ECO:0000313" key="1">
    <source>
        <dbReference type="EMBL" id="KAL1544991.1"/>
    </source>
</evidence>
<evidence type="ECO:0000313" key="2">
    <source>
        <dbReference type="Proteomes" id="UP001567538"/>
    </source>
</evidence>
<organism evidence="1 2">
    <name type="scientific">Salvia divinorum</name>
    <name type="common">Maria pastora</name>
    <name type="synonym">Diviner's sage</name>
    <dbReference type="NCBI Taxonomy" id="28513"/>
    <lineage>
        <taxon>Eukaryota</taxon>
        <taxon>Viridiplantae</taxon>
        <taxon>Streptophyta</taxon>
        <taxon>Embryophyta</taxon>
        <taxon>Tracheophyta</taxon>
        <taxon>Spermatophyta</taxon>
        <taxon>Magnoliopsida</taxon>
        <taxon>eudicotyledons</taxon>
        <taxon>Gunneridae</taxon>
        <taxon>Pentapetalae</taxon>
        <taxon>asterids</taxon>
        <taxon>lamiids</taxon>
        <taxon>Lamiales</taxon>
        <taxon>Lamiaceae</taxon>
        <taxon>Nepetoideae</taxon>
        <taxon>Mentheae</taxon>
        <taxon>Salviinae</taxon>
        <taxon>Salvia</taxon>
        <taxon>Salvia subgen. Calosphace</taxon>
    </lineage>
</organism>
<protein>
    <submittedName>
        <fullName evidence="1">Uncharacterized protein</fullName>
    </submittedName>
</protein>
<dbReference type="EMBL" id="JBEAFC010000008">
    <property type="protein sequence ID" value="KAL1544991.1"/>
    <property type="molecule type" value="Genomic_DNA"/>
</dbReference>
<proteinExistence type="predicted"/>
<accession>A0ABD1GPY5</accession>
<dbReference type="Proteomes" id="UP001567538">
    <property type="component" value="Unassembled WGS sequence"/>
</dbReference>
<name>A0ABD1GPY5_SALDI</name>
<gene>
    <name evidence="1" type="ORF">AAHA92_21770</name>
</gene>
<comment type="caution">
    <text evidence="1">The sequence shown here is derived from an EMBL/GenBank/DDBJ whole genome shotgun (WGS) entry which is preliminary data.</text>
</comment>
<keyword evidence="2" id="KW-1185">Reference proteome</keyword>
<sequence length="85" mass="9669">MWNNENVYLPVMDTQDLGLTEATASGESEFRPLLSTEFTKIPFIEFRDFPSGFSLCARKETFGGTRGLNYTLAFAWLILISELHD</sequence>
<reference evidence="1 2" key="1">
    <citation type="submission" date="2024-06" db="EMBL/GenBank/DDBJ databases">
        <title>A chromosome level genome sequence of Diviner's sage (Salvia divinorum).</title>
        <authorList>
            <person name="Ford S.A."/>
            <person name="Ro D.-K."/>
            <person name="Ness R.W."/>
            <person name="Phillips M.A."/>
        </authorList>
    </citation>
    <scope>NUCLEOTIDE SEQUENCE [LARGE SCALE GENOMIC DNA]</scope>
    <source>
        <strain evidence="1">SAF-2024a</strain>
        <tissue evidence="1">Leaf</tissue>
    </source>
</reference>